<dbReference type="CDD" id="cd05400">
    <property type="entry name" value="NT_2-5OAS_ClassI-CCAase"/>
    <property type="match status" value="1"/>
</dbReference>
<feature type="domain" description="cGAS/DncV-like nucleotidyltransferase C-terminal helical" evidence="6">
    <location>
        <begin position="187"/>
        <end position="300"/>
    </location>
</feature>
<dbReference type="HOGENOM" id="CLU_080937_0_0_2"/>
<dbReference type="InterPro" id="IPR058909">
    <property type="entry name" value="CD_NTase_C"/>
</dbReference>
<proteinExistence type="predicted"/>
<evidence type="ECO:0000256" key="1">
    <source>
        <dbReference type="ARBA" id="ARBA00022679"/>
    </source>
</evidence>
<dbReference type="Pfam" id="PF01909">
    <property type="entry name" value="NTP_transf_2"/>
    <property type="match status" value="1"/>
</dbReference>
<reference evidence="7 8" key="1">
    <citation type="journal article" date="2015" name="Genome Announc.">
        <title>Complete Genome Sequence of Methanosphaerula palustris E1-9CT, a Hydrogenotrophic Methanogen Isolated from a Minerotrophic Fen Peatland.</title>
        <authorList>
            <person name="Cadillo-Quiroz H."/>
            <person name="Browne P."/>
            <person name="Kyrpides N."/>
            <person name="Woyke T."/>
            <person name="Goodwin L."/>
            <person name="Detter C."/>
            <person name="Yavitt J.B."/>
            <person name="Zinder S.H."/>
        </authorList>
    </citation>
    <scope>NUCLEOTIDE SEQUENCE [LARGE SCALE GENOMIC DNA]</scope>
    <source>
        <strain evidence="8">ATCC BAA-1556 / DSM 19958 / E1-9c</strain>
    </source>
</reference>
<evidence type="ECO:0000313" key="8">
    <source>
        <dbReference type="Proteomes" id="UP000002457"/>
    </source>
</evidence>
<name>B8GGJ8_METPE</name>
<keyword evidence="2" id="KW-0548">Nucleotidyltransferase</keyword>
<feature type="domain" description="Polymerase nucleotidyl transferase" evidence="5">
    <location>
        <begin position="41"/>
        <end position="82"/>
    </location>
</feature>
<dbReference type="GO" id="GO:0016779">
    <property type="term" value="F:nucleotidyltransferase activity"/>
    <property type="evidence" value="ECO:0007669"/>
    <property type="project" value="InterPro"/>
</dbReference>
<dbReference type="InterPro" id="IPR002934">
    <property type="entry name" value="Polymerase_NTP_transf_dom"/>
</dbReference>
<gene>
    <name evidence="7" type="ordered locus">Mpal_0898</name>
</gene>
<keyword evidence="3" id="KW-0547">Nucleotide-binding</keyword>
<protein>
    <submittedName>
        <fullName evidence="7">Uncharacterized protein</fullName>
    </submittedName>
</protein>
<dbReference type="AlphaFoldDB" id="B8GGJ8"/>
<keyword evidence="4" id="KW-0051">Antiviral defense</keyword>
<evidence type="ECO:0000259" key="5">
    <source>
        <dbReference type="Pfam" id="PF01909"/>
    </source>
</evidence>
<evidence type="ECO:0000259" key="6">
    <source>
        <dbReference type="Pfam" id="PF26305"/>
    </source>
</evidence>
<dbReference type="STRING" id="521011.Mpal_0898"/>
<dbReference type="InterPro" id="IPR006116">
    <property type="entry name" value="NT_2-5OAS_ClassI-CCAase"/>
</dbReference>
<organism evidence="7 8">
    <name type="scientific">Methanosphaerula palustris (strain ATCC BAA-1556 / DSM 19958 / E1-9c)</name>
    <dbReference type="NCBI Taxonomy" id="521011"/>
    <lineage>
        <taxon>Archaea</taxon>
        <taxon>Methanobacteriati</taxon>
        <taxon>Methanobacteriota</taxon>
        <taxon>Stenosarchaea group</taxon>
        <taxon>Methanomicrobia</taxon>
        <taxon>Methanomicrobiales</taxon>
        <taxon>Methanoregulaceae</taxon>
        <taxon>Methanosphaerula</taxon>
    </lineage>
</organism>
<dbReference type="InterPro" id="IPR043519">
    <property type="entry name" value="NT_sf"/>
</dbReference>
<evidence type="ECO:0000256" key="2">
    <source>
        <dbReference type="ARBA" id="ARBA00022695"/>
    </source>
</evidence>
<dbReference type="Pfam" id="PF26305">
    <property type="entry name" value="CD_NTase_C"/>
    <property type="match status" value="1"/>
</dbReference>
<dbReference type="Proteomes" id="UP000002457">
    <property type="component" value="Chromosome"/>
</dbReference>
<dbReference type="EMBL" id="CP001338">
    <property type="protein sequence ID" value="ACL16253.1"/>
    <property type="molecule type" value="Genomic_DNA"/>
</dbReference>
<evidence type="ECO:0000256" key="4">
    <source>
        <dbReference type="ARBA" id="ARBA00023118"/>
    </source>
</evidence>
<evidence type="ECO:0000313" key="7">
    <source>
        <dbReference type="EMBL" id="ACL16253.1"/>
    </source>
</evidence>
<dbReference type="Gene3D" id="3.30.460.10">
    <property type="entry name" value="Beta Polymerase, domain 2"/>
    <property type="match status" value="1"/>
</dbReference>
<evidence type="ECO:0000256" key="3">
    <source>
        <dbReference type="ARBA" id="ARBA00022741"/>
    </source>
</evidence>
<dbReference type="eggNOG" id="arCOG12989">
    <property type="taxonomic scope" value="Archaea"/>
</dbReference>
<dbReference type="KEGG" id="mpl:Mpal_0898"/>
<accession>B8GGJ8</accession>
<sequence>MVKNMGISEKQLETWSNQGAIITSQKTHESIRNALNNSELLKERNYDVYLQGSYRNSTNIYGESDVDVVVQLNSVYNYNISGLTQSAQSKFHEEHDCVTYGYESFRSDILNVLIEYYGASEIADGNKSIKIARGSNRLAADVVVCTQYRYYTKYNGINDENYIEGMAFYPQNGCQKIVNYPKYHFNNGAKKNNPQNTNAWFKPVVRMFKNARIKLVNDEKISKGLAPSYFLECLLYNVPNSKFGKNYSDSYQNIINWLSDCNLDDFLCQHGLYKLFGFSTEQWSKENAETLIKNYVDLWKDW</sequence>
<keyword evidence="1" id="KW-0808">Transferase</keyword>
<dbReference type="SUPFAM" id="SSF81301">
    <property type="entry name" value="Nucleotidyltransferase"/>
    <property type="match status" value="1"/>
</dbReference>
<keyword evidence="8" id="KW-1185">Reference proteome</keyword>